<dbReference type="Gene3D" id="3.55.40.20">
    <property type="entry name" value="Iron/manganese superoxide dismutase, C-terminal domain"/>
    <property type="match status" value="1"/>
</dbReference>
<evidence type="ECO:0000313" key="3">
    <source>
        <dbReference type="EMBL" id="KAA8898015.1"/>
    </source>
</evidence>
<proteinExistence type="predicted"/>
<evidence type="ECO:0000256" key="1">
    <source>
        <dbReference type="ARBA" id="ARBA00037226"/>
    </source>
</evidence>
<dbReference type="EMBL" id="SWFT01000149">
    <property type="protein sequence ID" value="KAA8898015.1"/>
    <property type="molecule type" value="Genomic_DNA"/>
</dbReference>
<dbReference type="GeneID" id="54783519"/>
<dbReference type="PANTHER" id="PTHR43595">
    <property type="entry name" value="37S RIBOSOMAL PROTEIN S26, MITOCHONDRIAL"/>
    <property type="match status" value="1"/>
</dbReference>
<dbReference type="Proteomes" id="UP000449547">
    <property type="component" value="Unassembled WGS sequence"/>
</dbReference>
<keyword evidence="4" id="KW-1185">Reference proteome</keyword>
<accession>A0A642UMB6</accession>
<dbReference type="InterPro" id="IPR036314">
    <property type="entry name" value="SOD_C_sf"/>
</dbReference>
<comment type="caution">
    <text evidence="3">The sequence shown here is derived from an EMBL/GenBank/DDBJ whole genome shotgun (WGS) entry which is preliminary data.</text>
</comment>
<feature type="domain" description="Manganese/iron superoxide dismutase C-terminal" evidence="2">
    <location>
        <begin position="187"/>
        <end position="243"/>
    </location>
</feature>
<comment type="function">
    <text evidence="1">Component of the mitochondrial ribosome (mitoribosome), a dedicated translation machinery responsible for the synthesis of mitochondrial genome-encoded proteins, including at least some of the essential transmembrane subunits of the mitochondrial respiratory chain. The mitoribosomes are attached to the mitochondrial inner membrane and translation products are cotranslationally integrated into the membrane.</text>
</comment>
<name>A0A642UMB6_DIURU</name>
<dbReference type="VEuPathDB" id="FungiDB:DIURU_004868"/>
<dbReference type="SUPFAM" id="SSF46609">
    <property type="entry name" value="Fe,Mn superoxide dismutase (SOD), N-terminal domain"/>
    <property type="match status" value="1"/>
</dbReference>
<dbReference type="PANTHER" id="PTHR43595:SF2">
    <property type="entry name" value="SMALL RIBOSOMAL SUBUNIT PROTEIN MS42"/>
    <property type="match status" value="1"/>
</dbReference>
<sequence length="247" mass="27823">MVVFRRGLHAVPRLANAKQYAAQGIEGVYSPQGFQQAWLDYQKYLTTQLTMATIGTENEVRTPYQILLKTAKQTTEQHVFHYASQAHNNHLFFQQLVPKPEAQTTRPMRQLMDRLAHQGVSGVPALKQAMLDKALASPGQNWVFLCEDADKNLKVVECKNDGTPYYYGKNQSIDLTGAIDDASFDALEATKAQAQASAKDWTLPLLALNGWDHAYTADYGVNGKAEFLERAWDCINWDVVNRRLFVV</sequence>
<gene>
    <name evidence="3" type="ORF">DIURU_004868</name>
</gene>
<dbReference type="InterPro" id="IPR036324">
    <property type="entry name" value="Mn/Fe_SOD_N_sf"/>
</dbReference>
<dbReference type="SUPFAM" id="SSF54719">
    <property type="entry name" value="Fe,Mn superoxide dismutase (SOD), C-terminal domain"/>
    <property type="match status" value="1"/>
</dbReference>
<reference evidence="3 4" key="1">
    <citation type="submission" date="2019-07" db="EMBL/GenBank/DDBJ databases">
        <title>Genome assembly of two rare yeast pathogens: Diutina rugosa and Trichomonascus ciferrii.</title>
        <authorList>
            <person name="Mixao V."/>
            <person name="Saus E."/>
            <person name="Hansen A."/>
            <person name="Lass-Flor C."/>
            <person name="Gabaldon T."/>
        </authorList>
    </citation>
    <scope>NUCLEOTIDE SEQUENCE [LARGE SCALE GENOMIC DNA]</scope>
    <source>
        <strain evidence="3 4">CBS 613</strain>
    </source>
</reference>
<dbReference type="GO" id="GO:0046872">
    <property type="term" value="F:metal ion binding"/>
    <property type="evidence" value="ECO:0007669"/>
    <property type="project" value="InterPro"/>
</dbReference>
<protein>
    <recommendedName>
        <fullName evidence="2">Manganese/iron superoxide dismutase C-terminal domain-containing protein</fullName>
    </recommendedName>
</protein>
<dbReference type="GO" id="GO:0004784">
    <property type="term" value="F:superoxide dismutase activity"/>
    <property type="evidence" value="ECO:0007669"/>
    <property type="project" value="InterPro"/>
</dbReference>
<evidence type="ECO:0000313" key="4">
    <source>
        <dbReference type="Proteomes" id="UP000449547"/>
    </source>
</evidence>
<dbReference type="RefSeq" id="XP_034010272.1">
    <property type="nucleotide sequence ID" value="XM_034157788.1"/>
</dbReference>
<dbReference type="GO" id="GO:0005737">
    <property type="term" value="C:cytoplasm"/>
    <property type="evidence" value="ECO:0007669"/>
    <property type="project" value="TreeGrafter"/>
</dbReference>
<organism evidence="3 4">
    <name type="scientific">Diutina rugosa</name>
    <name type="common">Yeast</name>
    <name type="synonym">Candida rugosa</name>
    <dbReference type="NCBI Taxonomy" id="5481"/>
    <lineage>
        <taxon>Eukaryota</taxon>
        <taxon>Fungi</taxon>
        <taxon>Dikarya</taxon>
        <taxon>Ascomycota</taxon>
        <taxon>Saccharomycotina</taxon>
        <taxon>Pichiomycetes</taxon>
        <taxon>Debaryomycetaceae</taxon>
        <taxon>Diutina</taxon>
    </lineage>
</organism>
<dbReference type="InterPro" id="IPR019832">
    <property type="entry name" value="Mn/Fe_SOD_C"/>
</dbReference>
<dbReference type="AlphaFoldDB" id="A0A642UMB6"/>
<evidence type="ECO:0000259" key="2">
    <source>
        <dbReference type="Pfam" id="PF02777"/>
    </source>
</evidence>
<dbReference type="Pfam" id="PF02777">
    <property type="entry name" value="Sod_Fe_C"/>
    <property type="match status" value="1"/>
</dbReference>
<dbReference type="OMA" id="MTAREPN"/>
<dbReference type="OrthoDB" id="275227at2759"/>